<dbReference type="AlphaFoldDB" id="A0A657LZX8"/>
<proteinExistence type="predicted"/>
<gene>
    <name evidence="1" type="ORF">AX760_00870</name>
</gene>
<organism evidence="1 2">
    <name type="scientific">Pararhizobium antarcticum</name>
    <dbReference type="NCBI Taxonomy" id="1798805"/>
    <lineage>
        <taxon>Bacteria</taxon>
        <taxon>Pseudomonadati</taxon>
        <taxon>Pseudomonadota</taxon>
        <taxon>Alphaproteobacteria</taxon>
        <taxon>Hyphomicrobiales</taxon>
        <taxon>Rhizobiaceae</taxon>
        <taxon>Rhizobium/Agrobacterium group</taxon>
        <taxon>Pararhizobium</taxon>
    </lineage>
</organism>
<dbReference type="Proteomes" id="UP000182661">
    <property type="component" value="Unassembled WGS sequence"/>
</dbReference>
<dbReference type="SUPFAM" id="SSF51182">
    <property type="entry name" value="RmlC-like cupins"/>
    <property type="match status" value="1"/>
</dbReference>
<accession>A0A657LZX8</accession>
<dbReference type="PANTHER" id="PTHR37943:SF1">
    <property type="entry name" value="PROTEIN VES"/>
    <property type="match status" value="1"/>
</dbReference>
<dbReference type="InterPro" id="IPR014710">
    <property type="entry name" value="RmlC-like_jellyroll"/>
</dbReference>
<reference evidence="1 2" key="1">
    <citation type="submission" date="2016-02" db="EMBL/GenBank/DDBJ databases">
        <title>Genome sequencing of a beta-galactosidase producing bacteria Rhizobium sp. 59.</title>
        <authorList>
            <person name="Wang D."/>
            <person name="Kot W."/>
            <person name="Qin Y."/>
            <person name="Hansen L."/>
            <person name="Naqvi K."/>
            <person name="Rensing C."/>
        </authorList>
    </citation>
    <scope>NUCLEOTIDE SEQUENCE [LARGE SCALE GENOMIC DNA]</scope>
    <source>
        <strain evidence="1 2">59</strain>
    </source>
</reference>
<dbReference type="OrthoDB" id="9800082at2"/>
<keyword evidence="2" id="KW-1185">Reference proteome</keyword>
<dbReference type="InterPro" id="IPR010282">
    <property type="entry name" value="Uncharacterised_HutD/Ves"/>
</dbReference>
<comment type="caution">
    <text evidence="1">The sequence shown here is derived from an EMBL/GenBank/DDBJ whole genome shotgun (WGS) entry which is preliminary data.</text>
</comment>
<name>A0A657LZX8_9HYPH</name>
<dbReference type="InterPro" id="IPR011051">
    <property type="entry name" value="RmlC_Cupin_sf"/>
</dbReference>
<evidence type="ECO:0000313" key="2">
    <source>
        <dbReference type="Proteomes" id="UP000182661"/>
    </source>
</evidence>
<dbReference type="EMBL" id="LSRP01000001">
    <property type="protein sequence ID" value="OJG01598.1"/>
    <property type="molecule type" value="Genomic_DNA"/>
</dbReference>
<sequence length="189" mass="20785">MHILRHRDYRTMPWKNGGGFTTEVAVFPEESDLAGFDWRISMAVVSMDGPFSTFPDIDRTLLLLEGKGMDLAIGDQPPVSLTTASQPFAFAADRATTARLAAGPITDLNVMTRRGRWTHHVERLTIDGRLDLQSGDHTMLLLALSPVLLDVGSGRTDPLERLDCALIGHRVTVDAKGHAEICIIRLRAV</sequence>
<dbReference type="Pfam" id="PF05962">
    <property type="entry name" value="HutD"/>
    <property type="match status" value="1"/>
</dbReference>
<evidence type="ECO:0000313" key="1">
    <source>
        <dbReference type="EMBL" id="OJG01598.1"/>
    </source>
</evidence>
<dbReference type="CDD" id="cd20293">
    <property type="entry name" value="cupin_HutD_N"/>
    <property type="match status" value="1"/>
</dbReference>
<evidence type="ECO:0008006" key="3">
    <source>
        <dbReference type="Google" id="ProtNLM"/>
    </source>
</evidence>
<dbReference type="PANTHER" id="PTHR37943">
    <property type="entry name" value="PROTEIN VES"/>
    <property type="match status" value="1"/>
</dbReference>
<dbReference type="Gene3D" id="2.60.120.10">
    <property type="entry name" value="Jelly Rolls"/>
    <property type="match status" value="1"/>
</dbReference>
<protein>
    <recommendedName>
        <fullName evidence="3">HutD-family protein</fullName>
    </recommendedName>
</protein>